<proteinExistence type="predicted"/>
<keyword evidence="4" id="KW-1185">Reference proteome</keyword>
<dbReference type="PANTHER" id="PTHR39427:SF1">
    <property type="entry name" value="PTS SYSTEM GLUCITOL_SORBITOL-SPECIFIC EIIB COMPONENT"/>
    <property type="match status" value="1"/>
</dbReference>
<dbReference type="Pfam" id="PF03612">
    <property type="entry name" value="EIIBC-GUT_N"/>
    <property type="match status" value="1"/>
</dbReference>
<dbReference type="InterPro" id="IPR011618">
    <property type="entry name" value="PTS_EIIBC_GUT_N"/>
</dbReference>
<evidence type="ECO:0000256" key="1">
    <source>
        <dbReference type="PROSITE-ProRule" id="PRU00425"/>
    </source>
</evidence>
<dbReference type="GO" id="GO:0008982">
    <property type="term" value="F:protein-N(PI)-phosphohistidine-sugar phosphotransferase activity"/>
    <property type="evidence" value="ECO:0007669"/>
    <property type="project" value="InterPro"/>
</dbReference>
<protein>
    <submittedName>
        <fullName evidence="3">Sorbitol phosphotransferase enzyme II N-terminus</fullName>
    </submittedName>
</protein>
<dbReference type="EMBL" id="FNNG01000004">
    <property type="protein sequence ID" value="SDW75552.1"/>
    <property type="molecule type" value="Genomic_DNA"/>
</dbReference>
<evidence type="ECO:0000259" key="2">
    <source>
        <dbReference type="PROSITE" id="PS51102"/>
    </source>
</evidence>
<keyword evidence="3" id="KW-0808">Transferase</keyword>
<dbReference type="PROSITE" id="PS51102">
    <property type="entry name" value="PTS_EIIB_TYPE_5"/>
    <property type="match status" value="1"/>
</dbReference>
<reference evidence="3 4" key="1">
    <citation type="submission" date="2016-10" db="EMBL/GenBank/DDBJ databases">
        <authorList>
            <person name="de Groot N.N."/>
        </authorList>
    </citation>
    <scope>NUCLEOTIDE SEQUENCE [LARGE SCALE GENOMIC DNA]</scope>
    <source>
        <strain evidence="3 4">DSM 23310</strain>
    </source>
</reference>
<gene>
    <name evidence="3" type="ORF">SAMN05660923_01165</name>
</gene>
<sequence length="123" mass="12880">METSAKVRVLPGKRGWGKPVIIESTEVRNKVVSIVGGGIHPVAQKIADLIGGIAVDGFKTIVPDEEVACVVVNCGGTLRLGIFPKKGLITINVNPISPSGPFASYIKPGLYVSGVTLDCIEKI</sequence>
<feature type="modified residue" description="Phosphocysteine; by EIIA" evidence="1">
    <location>
        <position position="74"/>
    </location>
</feature>
<dbReference type="PANTHER" id="PTHR39427">
    <property type="match status" value="1"/>
</dbReference>
<organism evidence="3 4">
    <name type="scientific">Tepidimicrobium xylanilyticum</name>
    <dbReference type="NCBI Taxonomy" id="1123352"/>
    <lineage>
        <taxon>Bacteria</taxon>
        <taxon>Bacillati</taxon>
        <taxon>Bacillota</taxon>
        <taxon>Tissierellia</taxon>
        <taxon>Tissierellales</taxon>
        <taxon>Tepidimicrobiaceae</taxon>
        <taxon>Tepidimicrobium</taxon>
    </lineage>
</organism>
<evidence type="ECO:0000313" key="3">
    <source>
        <dbReference type="EMBL" id="SDW75552.1"/>
    </source>
</evidence>
<accession>A0A1H2W4G3</accession>
<evidence type="ECO:0000313" key="4">
    <source>
        <dbReference type="Proteomes" id="UP000198828"/>
    </source>
</evidence>
<dbReference type="Proteomes" id="UP000198828">
    <property type="component" value="Unassembled WGS sequence"/>
</dbReference>
<feature type="domain" description="PTS EIIB type-5" evidence="2">
    <location>
        <begin position="3"/>
        <end position="123"/>
    </location>
</feature>
<dbReference type="AlphaFoldDB" id="A0A1H2W4G3"/>
<dbReference type="GO" id="GO:0009401">
    <property type="term" value="P:phosphoenolpyruvate-dependent sugar phosphotransferase system"/>
    <property type="evidence" value="ECO:0007669"/>
    <property type="project" value="InterPro"/>
</dbReference>
<dbReference type="GO" id="GO:0005886">
    <property type="term" value="C:plasma membrane"/>
    <property type="evidence" value="ECO:0007669"/>
    <property type="project" value="TreeGrafter"/>
</dbReference>
<dbReference type="RefSeq" id="WP_234949845.1">
    <property type="nucleotide sequence ID" value="NZ_FNNG01000004.1"/>
</dbReference>
<name>A0A1H2W4G3_9FIRM</name>
<dbReference type="InterPro" id="IPR004702">
    <property type="entry name" value="PTS_sorb_EIIBC"/>
</dbReference>